<organism evidence="2 3">
    <name type="scientific">Halorubrum trueperi</name>
    <dbReference type="NCBI Taxonomy" id="2004704"/>
    <lineage>
        <taxon>Archaea</taxon>
        <taxon>Methanobacteriati</taxon>
        <taxon>Methanobacteriota</taxon>
        <taxon>Stenosarchaea group</taxon>
        <taxon>Halobacteria</taxon>
        <taxon>Halobacteriales</taxon>
        <taxon>Haloferacaceae</taxon>
        <taxon>Halorubrum</taxon>
    </lineage>
</organism>
<dbReference type="Pfam" id="PF26477">
    <property type="entry name" value="DUF8150"/>
    <property type="match status" value="1"/>
</dbReference>
<proteinExistence type="predicted"/>
<dbReference type="RefSeq" id="WP_379764012.1">
    <property type="nucleotide sequence ID" value="NZ_JBHSXI010000001.1"/>
</dbReference>
<accession>A0ABD5UHF8</accession>
<dbReference type="Proteomes" id="UP001596333">
    <property type="component" value="Unassembled WGS sequence"/>
</dbReference>
<dbReference type="AlphaFoldDB" id="A0ABD5UHF8"/>
<comment type="caution">
    <text evidence="2">The sequence shown here is derived from an EMBL/GenBank/DDBJ whole genome shotgun (WGS) entry which is preliminary data.</text>
</comment>
<protein>
    <submittedName>
        <fullName evidence="2">Uncharacterized protein</fullName>
    </submittedName>
</protein>
<feature type="region of interest" description="Disordered" evidence="1">
    <location>
        <begin position="1"/>
        <end position="25"/>
    </location>
</feature>
<sequence>MNDSHRSDEGSIPASDGDPERSPRYDQVVRWVEYIEANPPAVWGPQQNAVVDGQIESARAADVSADDRDRIRRFAERELRSDEIKHEDETAE</sequence>
<dbReference type="EMBL" id="JBHSXI010000001">
    <property type="protein sequence ID" value="MFC6887691.1"/>
    <property type="molecule type" value="Genomic_DNA"/>
</dbReference>
<evidence type="ECO:0000256" key="1">
    <source>
        <dbReference type="SAM" id="MobiDB-lite"/>
    </source>
</evidence>
<keyword evidence="3" id="KW-1185">Reference proteome</keyword>
<name>A0ABD5UHF8_9EURY</name>
<gene>
    <name evidence="2" type="ORF">ACFQEY_01280</name>
</gene>
<evidence type="ECO:0000313" key="2">
    <source>
        <dbReference type="EMBL" id="MFC6887691.1"/>
    </source>
</evidence>
<evidence type="ECO:0000313" key="3">
    <source>
        <dbReference type="Proteomes" id="UP001596333"/>
    </source>
</evidence>
<dbReference type="InterPro" id="IPR058463">
    <property type="entry name" value="DUF8150"/>
</dbReference>
<reference evidence="2 3" key="1">
    <citation type="journal article" date="2019" name="Int. J. Syst. Evol. Microbiol.">
        <title>The Global Catalogue of Microorganisms (GCM) 10K type strain sequencing project: providing services to taxonomists for standard genome sequencing and annotation.</title>
        <authorList>
            <consortium name="The Broad Institute Genomics Platform"/>
            <consortium name="The Broad Institute Genome Sequencing Center for Infectious Disease"/>
            <person name="Wu L."/>
            <person name="Ma J."/>
        </authorList>
    </citation>
    <scope>NUCLEOTIDE SEQUENCE [LARGE SCALE GENOMIC DNA]</scope>
    <source>
        <strain evidence="2 3">Y73</strain>
    </source>
</reference>